<name>B1WS92_CROS5</name>
<dbReference type="Gene3D" id="3.40.630.30">
    <property type="match status" value="1"/>
</dbReference>
<dbReference type="eggNOG" id="ENOG5033XTM">
    <property type="taxonomic scope" value="Bacteria"/>
</dbReference>
<keyword evidence="3" id="KW-1185">Reference proteome</keyword>
<dbReference type="Pfam" id="PF13302">
    <property type="entry name" value="Acetyltransf_3"/>
    <property type="match status" value="1"/>
</dbReference>
<dbReference type="AlphaFoldDB" id="B1WS92"/>
<dbReference type="STRING" id="43989.cce_2530"/>
<dbReference type="RefSeq" id="WP_009544779.1">
    <property type="nucleotide sequence ID" value="NC_010546.1"/>
</dbReference>
<dbReference type="KEGG" id="cyt:cce_2530"/>
<accession>B1WS92</accession>
<dbReference type="OrthoDB" id="9785602at2"/>
<feature type="domain" description="N-acetyltransferase" evidence="1">
    <location>
        <begin position="115"/>
        <end position="266"/>
    </location>
</feature>
<dbReference type="InterPro" id="IPR016181">
    <property type="entry name" value="Acyl_CoA_acyltransferase"/>
</dbReference>
<protein>
    <recommendedName>
        <fullName evidence="1">N-acetyltransferase domain-containing protein</fullName>
    </recommendedName>
</protein>
<sequence length="292" mass="34272">MDNRFFSKTLNKADSKQHLDSHYLLIRDFQGFLQPFNLPLLADKFMAMIRFRGLEVAGLKSSLEKLYIKFHPPDSFEVKMTFKNSEKIVIEEDTFSLKAILNWSISHEVVMRTKRLEISFLLASDEPEVINFLQDSTVWKMRGERYTPIMNIHSTYKNDSSQVPWYKYCFAVRLNTNKNTIGFISFYELSQINLLDLITPVIGQTFEKPVMISYGLSKDYWGKKIMSEAVCSFVPWFIEHQNVKELIAFSEINNFGSRRILEKLKLKNYGVLKTAHISNDLKDSYKFMVYKK</sequence>
<proteinExistence type="predicted"/>
<dbReference type="GO" id="GO:0016747">
    <property type="term" value="F:acyltransferase activity, transferring groups other than amino-acyl groups"/>
    <property type="evidence" value="ECO:0007669"/>
    <property type="project" value="InterPro"/>
</dbReference>
<evidence type="ECO:0000313" key="3">
    <source>
        <dbReference type="Proteomes" id="UP000001203"/>
    </source>
</evidence>
<gene>
    <name evidence="2" type="ordered locus">cce_2530</name>
</gene>
<reference evidence="2 3" key="1">
    <citation type="journal article" date="2008" name="Proc. Natl. Acad. Sci. U.S.A.">
        <title>The genome of Cyanothece 51142, a unicellular diazotrophic cyanobacterium important in the marine nitrogen cycle.</title>
        <authorList>
            <person name="Welsh E.A."/>
            <person name="Liberton M."/>
            <person name="Stoeckel J."/>
            <person name="Loh T."/>
            <person name="Elvitigala T."/>
            <person name="Wang C."/>
            <person name="Wollam A."/>
            <person name="Fulton R.S."/>
            <person name="Clifton S.W."/>
            <person name="Jacobs J.M."/>
            <person name="Aurora R."/>
            <person name="Ghosh B.K."/>
            <person name="Sherman L.A."/>
            <person name="Smith R.D."/>
            <person name="Wilson R.K."/>
            <person name="Pakrasi H.B."/>
        </authorList>
    </citation>
    <scope>NUCLEOTIDE SEQUENCE [LARGE SCALE GENOMIC DNA]</scope>
    <source>
        <strain evidence="3">ATCC 51142 / BH68</strain>
    </source>
</reference>
<dbReference type="Proteomes" id="UP000001203">
    <property type="component" value="Chromosome circular"/>
</dbReference>
<dbReference type="PANTHER" id="PTHR43792">
    <property type="entry name" value="GNAT FAMILY, PUTATIVE (AFU_ORTHOLOGUE AFUA_3G00765)-RELATED-RELATED"/>
    <property type="match status" value="1"/>
</dbReference>
<dbReference type="HOGENOM" id="CLU_952236_0_0_3"/>
<dbReference type="SUPFAM" id="SSF55729">
    <property type="entry name" value="Acyl-CoA N-acyltransferases (Nat)"/>
    <property type="match status" value="1"/>
</dbReference>
<dbReference type="InterPro" id="IPR000182">
    <property type="entry name" value="GNAT_dom"/>
</dbReference>
<evidence type="ECO:0000259" key="1">
    <source>
        <dbReference type="Pfam" id="PF13302"/>
    </source>
</evidence>
<evidence type="ECO:0000313" key="2">
    <source>
        <dbReference type="EMBL" id="ACB51878.1"/>
    </source>
</evidence>
<dbReference type="InterPro" id="IPR051531">
    <property type="entry name" value="N-acetyltransferase"/>
</dbReference>
<organism evidence="2 3">
    <name type="scientific">Crocosphaera subtropica (strain ATCC 51142 / BH68)</name>
    <name type="common">Cyanothece sp. (strain ATCC 51142)</name>
    <dbReference type="NCBI Taxonomy" id="43989"/>
    <lineage>
        <taxon>Bacteria</taxon>
        <taxon>Bacillati</taxon>
        <taxon>Cyanobacteriota</taxon>
        <taxon>Cyanophyceae</taxon>
        <taxon>Oscillatoriophycideae</taxon>
        <taxon>Chroococcales</taxon>
        <taxon>Aphanothecaceae</taxon>
        <taxon>Crocosphaera</taxon>
        <taxon>Crocosphaera subtropica</taxon>
    </lineage>
</organism>
<dbReference type="EMBL" id="CP000806">
    <property type="protein sequence ID" value="ACB51878.1"/>
    <property type="molecule type" value="Genomic_DNA"/>
</dbReference>